<dbReference type="Proteomes" id="UP000075883">
    <property type="component" value="Unassembled WGS sequence"/>
</dbReference>
<proteinExistence type="predicted"/>
<dbReference type="AlphaFoldDB" id="A0A182MLS6"/>
<dbReference type="EnsemblMetazoa" id="ACUA021325-RA">
    <property type="protein sequence ID" value="ACUA021325-PA"/>
    <property type="gene ID" value="ACUA021325"/>
</dbReference>
<evidence type="ECO:0000313" key="3">
    <source>
        <dbReference type="Proteomes" id="UP000075883"/>
    </source>
</evidence>
<dbReference type="EMBL" id="AXCM01012414">
    <property type="status" value="NOT_ANNOTATED_CDS"/>
    <property type="molecule type" value="Genomic_DNA"/>
</dbReference>
<reference evidence="3" key="1">
    <citation type="submission" date="2013-09" db="EMBL/GenBank/DDBJ databases">
        <title>The Genome Sequence of Anopheles culicifacies species A.</title>
        <authorList>
            <consortium name="The Broad Institute Genomics Platform"/>
            <person name="Neafsey D.E."/>
            <person name="Besansky N."/>
            <person name="Howell P."/>
            <person name="Walton C."/>
            <person name="Young S.K."/>
            <person name="Zeng Q."/>
            <person name="Gargeya S."/>
            <person name="Fitzgerald M."/>
            <person name="Haas B."/>
            <person name="Abouelleil A."/>
            <person name="Allen A.W."/>
            <person name="Alvarado L."/>
            <person name="Arachchi H.M."/>
            <person name="Berlin A.M."/>
            <person name="Chapman S.B."/>
            <person name="Gainer-Dewar J."/>
            <person name="Goldberg J."/>
            <person name="Griggs A."/>
            <person name="Gujja S."/>
            <person name="Hansen M."/>
            <person name="Howarth C."/>
            <person name="Imamovic A."/>
            <person name="Ireland A."/>
            <person name="Larimer J."/>
            <person name="McCowan C."/>
            <person name="Murphy C."/>
            <person name="Pearson M."/>
            <person name="Poon T.W."/>
            <person name="Priest M."/>
            <person name="Roberts A."/>
            <person name="Saif S."/>
            <person name="Shea T."/>
            <person name="Sisk P."/>
            <person name="Sykes S."/>
            <person name="Wortman J."/>
            <person name="Nusbaum C."/>
            <person name="Birren B."/>
        </authorList>
    </citation>
    <scope>NUCLEOTIDE SEQUENCE [LARGE SCALE GENOMIC DNA]</scope>
    <source>
        <strain evidence="3">A-37</strain>
    </source>
</reference>
<accession>A0A182MLS6</accession>
<protein>
    <submittedName>
        <fullName evidence="2">Uncharacterized protein</fullName>
    </submittedName>
</protein>
<feature type="region of interest" description="Disordered" evidence="1">
    <location>
        <begin position="76"/>
        <end position="108"/>
    </location>
</feature>
<keyword evidence="3" id="KW-1185">Reference proteome</keyword>
<sequence length="136" mass="15158">MYSSQSGLPICSANSQANPPKWMGIYVRAVLSSNFQRSDPWDSFRFNPRRSANLFSLQLLERVVAIKQLHQCEQSKQLKPALPPNNRAQPQGRPITAPKLQSLSSATKPSTQIVVICRASFEGYTADRAGPCRIRT</sequence>
<evidence type="ECO:0000256" key="1">
    <source>
        <dbReference type="SAM" id="MobiDB-lite"/>
    </source>
</evidence>
<feature type="compositionally biased region" description="Polar residues" evidence="1">
    <location>
        <begin position="99"/>
        <end position="108"/>
    </location>
</feature>
<dbReference type="EMBL" id="AXCM01012413">
    <property type="status" value="NOT_ANNOTATED_CDS"/>
    <property type="molecule type" value="Genomic_DNA"/>
</dbReference>
<organism evidence="2 3">
    <name type="scientific">Anopheles culicifacies</name>
    <dbReference type="NCBI Taxonomy" id="139723"/>
    <lineage>
        <taxon>Eukaryota</taxon>
        <taxon>Metazoa</taxon>
        <taxon>Ecdysozoa</taxon>
        <taxon>Arthropoda</taxon>
        <taxon>Hexapoda</taxon>
        <taxon>Insecta</taxon>
        <taxon>Pterygota</taxon>
        <taxon>Neoptera</taxon>
        <taxon>Endopterygota</taxon>
        <taxon>Diptera</taxon>
        <taxon>Nematocera</taxon>
        <taxon>Culicoidea</taxon>
        <taxon>Culicidae</taxon>
        <taxon>Anophelinae</taxon>
        <taxon>Anopheles</taxon>
        <taxon>culicifacies species complex</taxon>
    </lineage>
</organism>
<name>A0A182MLS6_9DIPT</name>
<evidence type="ECO:0000313" key="2">
    <source>
        <dbReference type="EnsemblMetazoa" id="ACUA021325-PA"/>
    </source>
</evidence>
<dbReference type="VEuPathDB" id="VectorBase:ACUA021325"/>
<reference evidence="2" key="2">
    <citation type="submission" date="2020-05" db="UniProtKB">
        <authorList>
            <consortium name="EnsemblMetazoa"/>
        </authorList>
    </citation>
    <scope>IDENTIFICATION</scope>
    <source>
        <strain evidence="2">A-37</strain>
    </source>
</reference>